<dbReference type="InterPro" id="IPR010997">
    <property type="entry name" value="HRDC-like_sf"/>
</dbReference>
<dbReference type="Pfam" id="PF01612">
    <property type="entry name" value="DNA_pol_A_exo1"/>
    <property type="match status" value="1"/>
</dbReference>
<accession>A0A1W6LP38</accession>
<dbReference type="InterPro" id="IPR002121">
    <property type="entry name" value="HRDC_dom"/>
</dbReference>
<dbReference type="GO" id="GO:0033890">
    <property type="term" value="F:ribonuclease D activity"/>
    <property type="evidence" value="ECO:0007669"/>
    <property type="project" value="UniProtKB-EC"/>
</dbReference>
<dbReference type="InterPro" id="IPR002562">
    <property type="entry name" value="3'-5'_exonuclease_dom"/>
</dbReference>
<evidence type="ECO:0000313" key="3">
    <source>
        <dbReference type="Proteomes" id="UP000193334"/>
    </source>
</evidence>
<feature type="domain" description="HRDC" evidence="1">
    <location>
        <begin position="305"/>
        <end position="380"/>
    </location>
</feature>
<dbReference type="InterPro" id="IPR051086">
    <property type="entry name" value="RNase_D-like"/>
</dbReference>
<dbReference type="SMART" id="SM00474">
    <property type="entry name" value="35EXOc"/>
    <property type="match status" value="1"/>
</dbReference>
<dbReference type="InterPro" id="IPR036397">
    <property type="entry name" value="RNaseH_sf"/>
</dbReference>
<dbReference type="Gene3D" id="3.30.420.10">
    <property type="entry name" value="Ribonuclease H-like superfamily/Ribonuclease H"/>
    <property type="match status" value="1"/>
</dbReference>
<sequence length="380" mass="43864">MNMISYKYIDTQSLIDRLEKDIAASSFAAVDIEGNSMHAYYERVCLMQISIENGSFIVDTLKDIDFSRFIKTLEKKLLILHGGDYDLRMLDKDFGFKPKHKIFDTQQAASLAGIEKTSLSNLLQEFLGVEHPKDQQLSDWTKRPLSEKQLSYAAADTAFLKPLADKLTELLEDMGRSEWVSQSMKDRAKNTPKYKEKNSPEKWRVKGYSVLEPTELRYLKVIWSWREEIAAKIDLPPFKVMRSSSMIELSKKLSGDGKYSLSKSKFLPRACKGEFYGLLKKRIDYAKRLPQENWPDKYVKKDKPAAYDKALMKELRGFVAQAAEERRIDPSILVNKAGIEEVSRRKPQTVSELRKVLQLNDWQLEIIEDRFISIILSHSG</sequence>
<keyword evidence="2" id="KW-0378">Hydrolase</keyword>
<gene>
    <name evidence="2" type="primary">rnd</name>
    <name evidence="2" type="ORF">STSP1_01942</name>
</gene>
<dbReference type="KEGG" id="pbp:STSP1_01942"/>
<protein>
    <submittedName>
        <fullName evidence="2">Ribonuclease D</fullName>
        <ecNumber evidence="2">3.1.13.5</ecNumber>
    </submittedName>
</protein>
<name>A0A1W6LP38_9BACT</name>
<organism evidence="2 3">
    <name type="scientific">Sedimentisphaera salicampi</name>
    <dbReference type="NCBI Taxonomy" id="1941349"/>
    <lineage>
        <taxon>Bacteria</taxon>
        <taxon>Pseudomonadati</taxon>
        <taxon>Planctomycetota</taxon>
        <taxon>Phycisphaerae</taxon>
        <taxon>Sedimentisphaerales</taxon>
        <taxon>Sedimentisphaeraceae</taxon>
        <taxon>Sedimentisphaera</taxon>
    </lineage>
</organism>
<dbReference type="PANTHER" id="PTHR47649">
    <property type="entry name" value="RIBONUCLEASE D"/>
    <property type="match status" value="1"/>
</dbReference>
<dbReference type="SUPFAM" id="SSF47819">
    <property type="entry name" value="HRDC-like"/>
    <property type="match status" value="2"/>
</dbReference>
<dbReference type="GO" id="GO:0008408">
    <property type="term" value="F:3'-5' exonuclease activity"/>
    <property type="evidence" value="ECO:0007669"/>
    <property type="project" value="InterPro"/>
</dbReference>
<dbReference type="GO" id="GO:0006139">
    <property type="term" value="P:nucleobase-containing compound metabolic process"/>
    <property type="evidence" value="ECO:0007669"/>
    <property type="project" value="InterPro"/>
</dbReference>
<dbReference type="PROSITE" id="PS50967">
    <property type="entry name" value="HRDC"/>
    <property type="match status" value="1"/>
</dbReference>
<dbReference type="RefSeq" id="WP_085756167.1">
    <property type="nucleotide sequence ID" value="NZ_CP021023.1"/>
</dbReference>
<dbReference type="STRING" id="1941349.STSP1_01942"/>
<reference evidence="3" key="1">
    <citation type="submission" date="2017-04" db="EMBL/GenBank/DDBJ databases">
        <title>Comparative genomics and description of representatives of a novel lineage of planctomycetes thriving in anoxic sediments.</title>
        <authorList>
            <person name="Spring S."/>
            <person name="Bunk B."/>
            <person name="Sproer C."/>
        </authorList>
    </citation>
    <scope>NUCLEOTIDE SEQUENCE [LARGE SCALE GENOMIC DNA]</scope>
    <source>
        <strain evidence="3">ST-PulAB-D4</strain>
    </source>
</reference>
<dbReference type="CDD" id="cd06142">
    <property type="entry name" value="RNaseD_exo"/>
    <property type="match status" value="1"/>
</dbReference>
<dbReference type="Pfam" id="PF00570">
    <property type="entry name" value="HRDC"/>
    <property type="match status" value="2"/>
</dbReference>
<dbReference type="EMBL" id="CP021023">
    <property type="protein sequence ID" value="ARN57531.1"/>
    <property type="molecule type" value="Genomic_DNA"/>
</dbReference>
<evidence type="ECO:0000313" key="2">
    <source>
        <dbReference type="EMBL" id="ARN57531.1"/>
    </source>
</evidence>
<keyword evidence="3" id="KW-1185">Reference proteome</keyword>
<dbReference type="PANTHER" id="PTHR47649:SF1">
    <property type="entry name" value="RIBONUCLEASE D"/>
    <property type="match status" value="1"/>
</dbReference>
<dbReference type="Proteomes" id="UP000193334">
    <property type="component" value="Chromosome"/>
</dbReference>
<dbReference type="Gene3D" id="1.10.150.80">
    <property type="entry name" value="HRDC domain"/>
    <property type="match status" value="2"/>
</dbReference>
<dbReference type="GO" id="GO:0003676">
    <property type="term" value="F:nucleic acid binding"/>
    <property type="evidence" value="ECO:0007669"/>
    <property type="project" value="InterPro"/>
</dbReference>
<dbReference type="AlphaFoldDB" id="A0A1W6LP38"/>
<dbReference type="InterPro" id="IPR044876">
    <property type="entry name" value="HRDC_dom_sf"/>
</dbReference>
<dbReference type="SUPFAM" id="SSF53098">
    <property type="entry name" value="Ribonuclease H-like"/>
    <property type="match status" value="1"/>
</dbReference>
<dbReference type="InterPro" id="IPR012337">
    <property type="entry name" value="RNaseH-like_sf"/>
</dbReference>
<proteinExistence type="predicted"/>
<dbReference type="GO" id="GO:0000166">
    <property type="term" value="F:nucleotide binding"/>
    <property type="evidence" value="ECO:0007669"/>
    <property type="project" value="InterPro"/>
</dbReference>
<dbReference type="EC" id="3.1.13.5" evidence="2"/>
<evidence type="ECO:0000259" key="1">
    <source>
        <dbReference type="PROSITE" id="PS50967"/>
    </source>
</evidence>